<evidence type="ECO:0000313" key="4">
    <source>
        <dbReference type="EMBL" id="KAA3483629.1"/>
    </source>
</evidence>
<keyword evidence="2" id="KW-0378">Hydrolase</keyword>
<dbReference type="GO" id="GO:0016787">
    <property type="term" value="F:hydrolase activity"/>
    <property type="evidence" value="ECO:0007669"/>
    <property type="project" value="UniProtKB-KW"/>
</dbReference>
<dbReference type="OrthoDB" id="1749397at2759"/>
<comment type="caution">
    <text evidence="4">The sequence shown here is derived from an EMBL/GenBank/DDBJ whole genome shotgun (WGS) entry which is preliminary data.</text>
</comment>
<evidence type="ECO:0000313" key="5">
    <source>
        <dbReference type="Proteomes" id="UP000325315"/>
    </source>
</evidence>
<dbReference type="InterPro" id="IPR013103">
    <property type="entry name" value="RVT_2"/>
</dbReference>
<evidence type="ECO:0000256" key="1">
    <source>
        <dbReference type="ARBA" id="ARBA00022723"/>
    </source>
</evidence>
<evidence type="ECO:0000259" key="3">
    <source>
        <dbReference type="PROSITE" id="PS50994"/>
    </source>
</evidence>
<organism evidence="4 5">
    <name type="scientific">Gossypium australe</name>
    <dbReference type="NCBI Taxonomy" id="47621"/>
    <lineage>
        <taxon>Eukaryota</taxon>
        <taxon>Viridiplantae</taxon>
        <taxon>Streptophyta</taxon>
        <taxon>Embryophyta</taxon>
        <taxon>Tracheophyta</taxon>
        <taxon>Spermatophyta</taxon>
        <taxon>Magnoliopsida</taxon>
        <taxon>eudicotyledons</taxon>
        <taxon>Gunneridae</taxon>
        <taxon>Pentapetalae</taxon>
        <taxon>rosids</taxon>
        <taxon>malvids</taxon>
        <taxon>Malvales</taxon>
        <taxon>Malvaceae</taxon>
        <taxon>Malvoideae</taxon>
        <taxon>Gossypium</taxon>
    </lineage>
</organism>
<dbReference type="Gene3D" id="3.30.420.10">
    <property type="entry name" value="Ribonuclease H-like superfamily/Ribonuclease H"/>
    <property type="match status" value="1"/>
</dbReference>
<dbReference type="PROSITE" id="PS50994">
    <property type="entry name" value="INTEGRASE"/>
    <property type="match status" value="1"/>
</dbReference>
<dbReference type="InterPro" id="IPR036397">
    <property type="entry name" value="RNaseH_sf"/>
</dbReference>
<keyword evidence="5" id="KW-1185">Reference proteome</keyword>
<reference evidence="5" key="1">
    <citation type="journal article" date="2019" name="Plant Biotechnol. J.">
        <title>Genome sequencing of the Australian wild diploid species Gossypium australe highlights disease resistance and delayed gland morphogenesis.</title>
        <authorList>
            <person name="Cai Y."/>
            <person name="Cai X."/>
            <person name="Wang Q."/>
            <person name="Wang P."/>
            <person name="Zhang Y."/>
            <person name="Cai C."/>
            <person name="Xu Y."/>
            <person name="Wang K."/>
            <person name="Zhou Z."/>
            <person name="Wang C."/>
            <person name="Geng S."/>
            <person name="Li B."/>
            <person name="Dong Q."/>
            <person name="Hou Y."/>
            <person name="Wang H."/>
            <person name="Ai P."/>
            <person name="Liu Z."/>
            <person name="Yi F."/>
            <person name="Sun M."/>
            <person name="An G."/>
            <person name="Cheng J."/>
            <person name="Zhang Y."/>
            <person name="Shi Q."/>
            <person name="Xie Y."/>
            <person name="Shi X."/>
            <person name="Chang Y."/>
            <person name="Huang F."/>
            <person name="Chen Y."/>
            <person name="Hong S."/>
            <person name="Mi L."/>
            <person name="Sun Q."/>
            <person name="Zhang L."/>
            <person name="Zhou B."/>
            <person name="Peng R."/>
            <person name="Zhang X."/>
            <person name="Liu F."/>
        </authorList>
    </citation>
    <scope>NUCLEOTIDE SEQUENCE [LARGE SCALE GENOMIC DNA]</scope>
    <source>
        <strain evidence="5">cv. PA1801</strain>
    </source>
</reference>
<dbReference type="InterPro" id="IPR039537">
    <property type="entry name" value="Retrotran_Ty1/copia-like"/>
</dbReference>
<dbReference type="PANTHER" id="PTHR42648">
    <property type="entry name" value="TRANSPOSASE, PUTATIVE-RELATED"/>
    <property type="match status" value="1"/>
</dbReference>
<dbReference type="InterPro" id="IPR043502">
    <property type="entry name" value="DNA/RNA_pol_sf"/>
</dbReference>
<dbReference type="PANTHER" id="PTHR42648:SF26">
    <property type="entry name" value="INTEGRASE CATALYTIC DOMAIN-CONTAINING PROTEIN"/>
    <property type="match status" value="1"/>
</dbReference>
<protein>
    <submittedName>
        <fullName evidence="4">Retrovirus-related Pol polyprotein from transposon TNT 1-94</fullName>
    </submittedName>
</protein>
<dbReference type="AlphaFoldDB" id="A0A5B6WP23"/>
<proteinExistence type="predicted"/>
<keyword evidence="1" id="KW-0479">Metal-binding</keyword>
<dbReference type="EMBL" id="SMMG02000002">
    <property type="protein sequence ID" value="KAA3483629.1"/>
    <property type="molecule type" value="Genomic_DNA"/>
</dbReference>
<dbReference type="GO" id="GO:0003676">
    <property type="term" value="F:nucleic acid binding"/>
    <property type="evidence" value="ECO:0007669"/>
    <property type="project" value="InterPro"/>
</dbReference>
<accession>A0A5B6WP23</accession>
<dbReference type="GO" id="GO:0046872">
    <property type="term" value="F:metal ion binding"/>
    <property type="evidence" value="ECO:0007669"/>
    <property type="project" value="UniProtKB-KW"/>
</dbReference>
<dbReference type="GO" id="GO:0015074">
    <property type="term" value="P:DNA integration"/>
    <property type="evidence" value="ECO:0007669"/>
    <property type="project" value="InterPro"/>
</dbReference>
<dbReference type="InterPro" id="IPR012337">
    <property type="entry name" value="RNaseH-like_sf"/>
</dbReference>
<dbReference type="SUPFAM" id="SSF53098">
    <property type="entry name" value="Ribonuclease H-like"/>
    <property type="match status" value="1"/>
</dbReference>
<dbReference type="SUPFAM" id="SSF56672">
    <property type="entry name" value="DNA/RNA polymerases"/>
    <property type="match status" value="1"/>
</dbReference>
<sequence length="571" mass="63993">MFVAQFANDNQVYFECHPFHYFVKDIKTGTILLVGRIHDGLYHFNLPGTQSFNTASNSSATAHTTHLESSISSSSIFDLWHKRLFHPYNKTVMTVLQKCNVISKNCKLNSGEEFRSFPKALSQLGIHHRLSYPHISKQNGLVERKHRHIVDTGLTLLSQANMPMHLWAHAFISVVYIINRLPTSVLTGRSPYEVLHKTVPSYMHLKVFGCRIFVSKHVVFDEACFLFANSAGLSDGSVTSCTPRFQHQQSQVPILVSFVDQPRFGSPNLTVTSAQQILGAVLGSTTPPFGLLSLESTEFRLRPNDSLSPGNETCRSHSAHPSTPSSVALGFFLKLTCQLSSYAPGPKVAFLSPSKEWTLAAHQEYDALLKNNTCDLVPLPANQRAVGCKWVFKLKRRSDGTISHYKGRLVVKGYLQEAGIDFQDTFSPVLRQVDINNAFLNGDLSEEIYMVQPFGFEQNHGDRSLVCRLKEALYGLKQALRAWFSKLRDFLLSSHFVLANSDGSLFFWKTEGVLFYVLVYVDDIIITGNHQDSIDSFVSTLDTQFSLEDLEPLSYFLGIEVTSTTDGLFLS</sequence>
<dbReference type="InterPro" id="IPR001584">
    <property type="entry name" value="Integrase_cat-core"/>
</dbReference>
<dbReference type="Proteomes" id="UP000325315">
    <property type="component" value="Unassembled WGS sequence"/>
</dbReference>
<name>A0A5B6WP23_9ROSI</name>
<evidence type="ECO:0000256" key="2">
    <source>
        <dbReference type="ARBA" id="ARBA00022801"/>
    </source>
</evidence>
<gene>
    <name evidence="4" type="ORF">EPI10_005788</name>
</gene>
<feature type="domain" description="Integrase catalytic" evidence="3">
    <location>
        <begin position="109"/>
        <end position="199"/>
    </location>
</feature>
<dbReference type="Pfam" id="PF07727">
    <property type="entry name" value="RVT_2"/>
    <property type="match status" value="1"/>
</dbReference>